<keyword evidence="1 2" id="KW-0802">TPR repeat</keyword>
<protein>
    <recommendedName>
        <fullName evidence="3">ER membrane protein complex subunit 2</fullName>
    </recommendedName>
</protein>
<evidence type="ECO:0000313" key="4">
    <source>
        <dbReference type="EMBL" id="CAH7688640.1"/>
    </source>
</evidence>
<evidence type="ECO:0000256" key="3">
    <source>
        <dbReference type="RuleBase" id="RU367091"/>
    </source>
</evidence>
<keyword evidence="3" id="KW-0472">Membrane</keyword>
<dbReference type="InterPro" id="IPR039856">
    <property type="entry name" value="EMC2-like"/>
</dbReference>
<feature type="repeat" description="TPR" evidence="2">
    <location>
        <begin position="198"/>
        <end position="231"/>
    </location>
</feature>
<comment type="caution">
    <text evidence="4">The sequence shown here is derived from an EMBL/GenBank/DDBJ whole genome shotgun (WGS) entry which is preliminary data.</text>
</comment>
<dbReference type="Pfam" id="PF13181">
    <property type="entry name" value="TPR_8"/>
    <property type="match status" value="1"/>
</dbReference>
<dbReference type="Gene3D" id="1.25.40.10">
    <property type="entry name" value="Tetratricopeptide repeat domain"/>
    <property type="match status" value="2"/>
</dbReference>
<dbReference type="InterPro" id="IPR011990">
    <property type="entry name" value="TPR-like_helical_dom_sf"/>
</dbReference>
<reference evidence="4" key="1">
    <citation type="submission" date="2022-06" db="EMBL/GenBank/DDBJ databases">
        <authorList>
            <consortium name="SYNGENTA / RWTH Aachen University"/>
        </authorList>
    </citation>
    <scope>NUCLEOTIDE SEQUENCE</scope>
</reference>
<evidence type="ECO:0000256" key="1">
    <source>
        <dbReference type="ARBA" id="ARBA00022803"/>
    </source>
</evidence>
<dbReference type="EMBL" id="CALTRL010006000">
    <property type="protein sequence ID" value="CAH7688640.1"/>
    <property type="molecule type" value="Genomic_DNA"/>
</dbReference>
<dbReference type="PROSITE" id="PS50005">
    <property type="entry name" value="TPR"/>
    <property type="match status" value="1"/>
</dbReference>
<dbReference type="PANTHER" id="PTHR12760">
    <property type="entry name" value="TETRATRICOPEPTIDE REPEAT PROTEIN"/>
    <property type="match status" value="1"/>
</dbReference>
<evidence type="ECO:0000256" key="2">
    <source>
        <dbReference type="PROSITE-ProRule" id="PRU00339"/>
    </source>
</evidence>
<dbReference type="AlphaFoldDB" id="A0AAV0BN24"/>
<dbReference type="SUPFAM" id="SSF48452">
    <property type="entry name" value="TPR-like"/>
    <property type="match status" value="1"/>
</dbReference>
<sequence>MKLTITDCSISQRVERLRQLRESGVRSSEEVIRLIQDGTGILSAFGLPTQDDSCEKRIKLDSSLSDTNVWDIYEQVAIAALDTGRLELATKAIKRLESRFPGSTRVSILHGMLLEARGDLITAKEYYENELSRSNNGSKTNELTSIGEANIRIRKRLIALHLNQPPLKSDLSIGSDQFSLQTGIKLLVELLDSIYSDPEGWLQLAEAYASIGLYEQSLAALEDLIFIQPDNTFHLLRYAETAYTTGEYELAYKTYLRIIELSGPISEEVKGGPCRRAAVGVRLCLERLPRTEKSNSIKEIICDELDQCYSKDWVPLQPGLRVSSETCRRVTKKWIEG</sequence>
<comment type="subunit">
    <text evidence="3">Component of the ER membrane protein complex (EMC).</text>
</comment>
<evidence type="ECO:0000313" key="5">
    <source>
        <dbReference type="Proteomes" id="UP001153365"/>
    </source>
</evidence>
<comment type="similarity">
    <text evidence="3">Belongs to the EMC2 family.</text>
</comment>
<organism evidence="4 5">
    <name type="scientific">Phakopsora pachyrhizi</name>
    <name type="common">Asian soybean rust disease fungus</name>
    <dbReference type="NCBI Taxonomy" id="170000"/>
    <lineage>
        <taxon>Eukaryota</taxon>
        <taxon>Fungi</taxon>
        <taxon>Dikarya</taxon>
        <taxon>Basidiomycota</taxon>
        <taxon>Pucciniomycotina</taxon>
        <taxon>Pucciniomycetes</taxon>
        <taxon>Pucciniales</taxon>
        <taxon>Phakopsoraceae</taxon>
        <taxon>Phakopsora</taxon>
    </lineage>
</organism>
<name>A0AAV0BN24_PHAPC</name>
<dbReference type="Proteomes" id="UP001153365">
    <property type="component" value="Unassembled WGS sequence"/>
</dbReference>
<comment type="function">
    <text evidence="3">Part of the endoplasmic reticulum membrane protein complex (EMC) that enables the energy-independent insertion into endoplasmic reticulum membranes of newly synthesized membrane proteins.</text>
</comment>
<dbReference type="InterPro" id="IPR019734">
    <property type="entry name" value="TPR_rpt"/>
</dbReference>
<keyword evidence="5" id="KW-1185">Reference proteome</keyword>
<dbReference type="GO" id="GO:0072546">
    <property type="term" value="C:EMC complex"/>
    <property type="evidence" value="ECO:0007669"/>
    <property type="project" value="UniProtKB-UniRule"/>
</dbReference>
<keyword evidence="3" id="KW-0256">Endoplasmic reticulum</keyword>
<proteinExistence type="inferred from homology"/>
<gene>
    <name evidence="4" type="ORF">PPACK8108_LOCUS23623</name>
</gene>
<accession>A0AAV0BN24</accession>
<comment type="subcellular location">
    <subcellularLocation>
        <location evidence="3">Endoplasmic reticulum membrane</location>
        <topology evidence="3">Peripheral membrane protein</topology>
        <orientation evidence="3">Cytoplasmic side</orientation>
    </subcellularLocation>
</comment>